<comment type="caution">
    <text evidence="3">The sequence shown here is derived from an EMBL/GenBank/DDBJ whole genome shotgun (WGS) entry which is preliminary data.</text>
</comment>
<dbReference type="Proteomes" id="UP001152747">
    <property type="component" value="Unassembled WGS sequence"/>
</dbReference>
<feature type="transmembrane region" description="Helical" evidence="1">
    <location>
        <begin position="17"/>
        <end position="36"/>
    </location>
</feature>
<gene>
    <name evidence="3" type="ORF">CAMP_LOCUS2261</name>
</gene>
<dbReference type="EMBL" id="CANHGI010000001">
    <property type="protein sequence ID" value="CAI5439624.1"/>
    <property type="molecule type" value="Genomic_DNA"/>
</dbReference>
<protein>
    <recommendedName>
        <fullName evidence="2">Methyltransferase FkbM domain-containing protein</fullName>
    </recommendedName>
</protein>
<proteinExistence type="predicted"/>
<dbReference type="AlphaFoldDB" id="A0A9P1I8M6"/>
<keyword evidence="1" id="KW-0472">Membrane</keyword>
<evidence type="ECO:0000313" key="4">
    <source>
        <dbReference type="Proteomes" id="UP001152747"/>
    </source>
</evidence>
<evidence type="ECO:0000313" key="3">
    <source>
        <dbReference type="EMBL" id="CAI5439624.1"/>
    </source>
</evidence>
<dbReference type="Pfam" id="PF05050">
    <property type="entry name" value="Methyltransf_21"/>
    <property type="match status" value="1"/>
</dbReference>
<keyword evidence="4" id="KW-1185">Reference proteome</keyword>
<accession>A0A9P1I8M6</accession>
<sequence length="391" mass="44937">MYSNLELKDRKISSNKIFILIAFSIAVLIYFGVGAGKNYVLEEEKTENQNQVGGNQVLAQIQNKVAENGKKAETVKKLEIRPEVYGYNGPRSELDDFEMEVDSARVAEISKSVQELINSTQKCDFNSESELGSKIAKSALQGFQKCIKPVFDSFNGDSKKLFDEWVTSARKCDFIDEFKNLDIRAVANRDEIKWLIYPKCQEENNHVTLGIGHDVTAELKLKKHQPNTKFYGVDPMIDINYELITDQLGGSFFAFALANETKIQYFPVLPKKNVYGEQAVATLDVGYFFEKLLTIKKIDTLFLDIEGGEHYFYHYFAKGGKFDEIGLKICQFNIELHPGYTKNYEAVYRFFEQTIKDGRYIFMRPALHTPGFFKMYFLNVENQECVRKFMG</sequence>
<reference evidence="3" key="1">
    <citation type="submission" date="2022-11" db="EMBL/GenBank/DDBJ databases">
        <authorList>
            <person name="Kikuchi T."/>
        </authorList>
    </citation>
    <scope>NUCLEOTIDE SEQUENCE</scope>
    <source>
        <strain evidence="3">PS1010</strain>
    </source>
</reference>
<keyword evidence="1" id="KW-1133">Transmembrane helix</keyword>
<dbReference type="PANTHER" id="PTHR22989">
    <property type="entry name" value="UNCHARACTERIZED DUF13 C.ELEGANS"/>
    <property type="match status" value="1"/>
</dbReference>
<dbReference type="OrthoDB" id="5867391at2759"/>
<organism evidence="3 4">
    <name type="scientific">Caenorhabditis angaria</name>
    <dbReference type="NCBI Taxonomy" id="860376"/>
    <lineage>
        <taxon>Eukaryota</taxon>
        <taxon>Metazoa</taxon>
        <taxon>Ecdysozoa</taxon>
        <taxon>Nematoda</taxon>
        <taxon>Chromadorea</taxon>
        <taxon>Rhabditida</taxon>
        <taxon>Rhabditina</taxon>
        <taxon>Rhabditomorpha</taxon>
        <taxon>Rhabditoidea</taxon>
        <taxon>Rhabditidae</taxon>
        <taxon>Peloderinae</taxon>
        <taxon>Caenorhabditis</taxon>
    </lineage>
</organism>
<evidence type="ECO:0000259" key="2">
    <source>
        <dbReference type="Pfam" id="PF05050"/>
    </source>
</evidence>
<feature type="domain" description="Methyltransferase FkbM" evidence="2">
    <location>
        <begin position="172"/>
        <end position="340"/>
    </location>
</feature>
<dbReference type="InterPro" id="IPR006342">
    <property type="entry name" value="FkbM_mtfrase"/>
</dbReference>
<name>A0A9P1I8M6_9PELO</name>
<evidence type="ECO:0000256" key="1">
    <source>
        <dbReference type="SAM" id="Phobius"/>
    </source>
</evidence>
<dbReference type="PANTHER" id="PTHR22989:SF3">
    <property type="entry name" value="METHYLTRANSFERASE FKBM DOMAIN-CONTAINING PROTEIN"/>
    <property type="match status" value="1"/>
</dbReference>
<keyword evidence="1" id="KW-0812">Transmembrane</keyword>